<comment type="caution">
    <text evidence="5">The sequence shown here is derived from an EMBL/GenBank/DDBJ whole genome shotgun (WGS) entry which is preliminary data.</text>
</comment>
<evidence type="ECO:0000256" key="1">
    <source>
        <dbReference type="ARBA" id="ARBA00022737"/>
    </source>
</evidence>
<dbReference type="InterPro" id="IPR002343">
    <property type="entry name" value="Hud_Sxl_RNA"/>
</dbReference>
<keyword evidence="1" id="KW-0677">Repeat</keyword>
<dbReference type="Pfam" id="PF00076">
    <property type="entry name" value="RRM_1"/>
    <property type="match status" value="2"/>
</dbReference>
<evidence type="ECO:0000313" key="5">
    <source>
        <dbReference type="EMBL" id="CAK9043770.1"/>
    </source>
</evidence>
<dbReference type="InterPro" id="IPR035979">
    <property type="entry name" value="RBD_domain_sf"/>
</dbReference>
<dbReference type="CDD" id="cd00590">
    <property type="entry name" value="RRM_SF"/>
    <property type="match status" value="1"/>
</dbReference>
<keyword evidence="6" id="KW-1185">Reference proteome</keyword>
<dbReference type="EMBL" id="CAXAMN010014581">
    <property type="protein sequence ID" value="CAK9043770.1"/>
    <property type="molecule type" value="Genomic_DNA"/>
</dbReference>
<proteinExistence type="predicted"/>
<evidence type="ECO:0000256" key="2">
    <source>
        <dbReference type="ARBA" id="ARBA00022884"/>
    </source>
</evidence>
<dbReference type="InterPro" id="IPR050502">
    <property type="entry name" value="Euk_RNA-bind_prot"/>
</dbReference>
<dbReference type="PANTHER" id="PTHR48025:SF1">
    <property type="entry name" value="RRM DOMAIN-CONTAINING PROTEIN"/>
    <property type="match status" value="1"/>
</dbReference>
<organism evidence="5 6">
    <name type="scientific">Durusdinium trenchii</name>
    <dbReference type="NCBI Taxonomy" id="1381693"/>
    <lineage>
        <taxon>Eukaryota</taxon>
        <taxon>Sar</taxon>
        <taxon>Alveolata</taxon>
        <taxon>Dinophyceae</taxon>
        <taxon>Suessiales</taxon>
        <taxon>Symbiodiniaceae</taxon>
        <taxon>Durusdinium</taxon>
    </lineage>
</organism>
<dbReference type="PRINTS" id="PR00961">
    <property type="entry name" value="HUDSXLRNA"/>
</dbReference>
<feature type="domain" description="RRM" evidence="4">
    <location>
        <begin position="25"/>
        <end position="106"/>
    </location>
</feature>
<sequence>AFWPTRLRGGRSGGWPRTMSSDDGYKLFVGSLPADCTSEELHAVFSTYGVVTHVHVMNPHPRSGQRCAFVFYTTKAAGDDACKVLDNQYRIRTDAAQPIVVRWSKDSGFDAAANGDCEDGPRRSDPPEDGHKLFVGNLPADLSEEELRLVFGTYGEVVHCHIMSIHPKSGLRCAFVYYRDLQSAEAAIQLLDNEYRIREKAMEPIQVRWANKDSERERKGKGDKGDLQNAWRGDLQNARGDWITMSDRKGKGDGWDRREWSNGKGLPAKGKDMYSNGLRKVGIEFQSTCNLRSSFSFATSSFLLLVVRPGD</sequence>
<evidence type="ECO:0000259" key="4">
    <source>
        <dbReference type="PROSITE" id="PS50102"/>
    </source>
</evidence>
<dbReference type="SMART" id="SM00360">
    <property type="entry name" value="RRM"/>
    <property type="match status" value="2"/>
</dbReference>
<evidence type="ECO:0000256" key="3">
    <source>
        <dbReference type="PROSITE-ProRule" id="PRU00176"/>
    </source>
</evidence>
<accession>A0ABP0LWZ6</accession>
<feature type="domain" description="RRM" evidence="4">
    <location>
        <begin position="131"/>
        <end position="212"/>
    </location>
</feature>
<reference evidence="5 6" key="1">
    <citation type="submission" date="2024-02" db="EMBL/GenBank/DDBJ databases">
        <authorList>
            <person name="Chen Y."/>
            <person name="Shah S."/>
            <person name="Dougan E. K."/>
            <person name="Thang M."/>
            <person name="Chan C."/>
        </authorList>
    </citation>
    <scope>NUCLEOTIDE SEQUENCE [LARGE SCALE GENOMIC DNA]</scope>
</reference>
<protein>
    <recommendedName>
        <fullName evidence="4">RRM domain-containing protein</fullName>
    </recommendedName>
</protein>
<dbReference type="PANTHER" id="PTHR48025">
    <property type="entry name" value="OS02G0815200 PROTEIN"/>
    <property type="match status" value="1"/>
</dbReference>
<dbReference type="InterPro" id="IPR012677">
    <property type="entry name" value="Nucleotide-bd_a/b_plait_sf"/>
</dbReference>
<evidence type="ECO:0000313" key="6">
    <source>
        <dbReference type="Proteomes" id="UP001642484"/>
    </source>
</evidence>
<dbReference type="Gene3D" id="3.30.70.330">
    <property type="match status" value="2"/>
</dbReference>
<dbReference type="InterPro" id="IPR000504">
    <property type="entry name" value="RRM_dom"/>
</dbReference>
<keyword evidence="2 3" id="KW-0694">RNA-binding</keyword>
<name>A0ABP0LWZ6_9DINO</name>
<feature type="non-terminal residue" evidence="5">
    <location>
        <position position="1"/>
    </location>
</feature>
<dbReference type="PROSITE" id="PS50102">
    <property type="entry name" value="RRM"/>
    <property type="match status" value="2"/>
</dbReference>
<dbReference type="Proteomes" id="UP001642484">
    <property type="component" value="Unassembled WGS sequence"/>
</dbReference>
<gene>
    <name evidence="5" type="ORF">CCMP2556_LOCUS23139</name>
</gene>
<dbReference type="SUPFAM" id="SSF54928">
    <property type="entry name" value="RNA-binding domain, RBD"/>
    <property type="match status" value="2"/>
</dbReference>